<protein>
    <submittedName>
        <fullName evidence="1">Uncharacterized protein</fullName>
    </submittedName>
</protein>
<gene>
    <name evidence="1" type="ORF">PDE_05759</name>
</gene>
<accession>S8B7V7</accession>
<reference evidence="1 2" key="1">
    <citation type="journal article" date="2013" name="PLoS ONE">
        <title>Genomic and secretomic analyses reveal unique features of the lignocellulolytic enzyme system of Penicillium decumbens.</title>
        <authorList>
            <person name="Liu G."/>
            <person name="Zhang L."/>
            <person name="Wei X."/>
            <person name="Zou G."/>
            <person name="Qin Y."/>
            <person name="Ma L."/>
            <person name="Li J."/>
            <person name="Zheng H."/>
            <person name="Wang S."/>
            <person name="Wang C."/>
            <person name="Xun L."/>
            <person name="Zhao G.-P."/>
            <person name="Zhou Z."/>
            <person name="Qu Y."/>
        </authorList>
    </citation>
    <scope>NUCLEOTIDE SEQUENCE [LARGE SCALE GENOMIC DNA]</scope>
    <source>
        <strain evidence="2">114-2 / CGMCC 5302</strain>
    </source>
</reference>
<dbReference type="Proteomes" id="UP000019376">
    <property type="component" value="Unassembled WGS sequence"/>
</dbReference>
<sequence length="99" mass="11297">METPARDALLKLACNSSLTRDASAPQGLTEPQKKCLEADQALVKLKLAYQALRNDLIAEFHQLNKETSDDAKRFDEYRTLQKLIRARRKKIHDDAKGKM</sequence>
<dbReference type="InterPro" id="IPR021842">
    <property type="entry name" value="DUF3435"/>
</dbReference>
<evidence type="ECO:0000313" key="2">
    <source>
        <dbReference type="Proteomes" id="UP000019376"/>
    </source>
</evidence>
<dbReference type="PhylomeDB" id="S8B7V7"/>
<dbReference type="HOGENOM" id="CLU_2321138_0_0_1"/>
<evidence type="ECO:0000313" key="1">
    <source>
        <dbReference type="EMBL" id="EPS30807.1"/>
    </source>
</evidence>
<dbReference type="AlphaFoldDB" id="S8B7V7"/>
<proteinExistence type="predicted"/>
<organism evidence="1 2">
    <name type="scientific">Penicillium oxalicum (strain 114-2 / CGMCC 5302)</name>
    <name type="common">Penicillium decumbens</name>
    <dbReference type="NCBI Taxonomy" id="933388"/>
    <lineage>
        <taxon>Eukaryota</taxon>
        <taxon>Fungi</taxon>
        <taxon>Dikarya</taxon>
        <taxon>Ascomycota</taxon>
        <taxon>Pezizomycotina</taxon>
        <taxon>Eurotiomycetes</taxon>
        <taxon>Eurotiomycetidae</taxon>
        <taxon>Eurotiales</taxon>
        <taxon>Aspergillaceae</taxon>
        <taxon>Penicillium</taxon>
    </lineage>
</organism>
<dbReference type="EMBL" id="KB644412">
    <property type="protein sequence ID" value="EPS30807.1"/>
    <property type="molecule type" value="Genomic_DNA"/>
</dbReference>
<dbReference type="OrthoDB" id="4485682at2759"/>
<dbReference type="Pfam" id="PF11917">
    <property type="entry name" value="DUF3435"/>
    <property type="match status" value="1"/>
</dbReference>
<name>S8B7V7_PENO1</name>
<dbReference type="STRING" id="933388.S8B7V7"/>
<keyword evidence="2" id="KW-1185">Reference proteome</keyword>